<organism evidence="2 3">
    <name type="scientific">Streptomyces taklimakanensis</name>
    <dbReference type="NCBI Taxonomy" id="2569853"/>
    <lineage>
        <taxon>Bacteria</taxon>
        <taxon>Bacillati</taxon>
        <taxon>Actinomycetota</taxon>
        <taxon>Actinomycetes</taxon>
        <taxon>Kitasatosporales</taxon>
        <taxon>Streptomycetaceae</taxon>
        <taxon>Streptomyces</taxon>
    </lineage>
</organism>
<evidence type="ECO:0000256" key="1">
    <source>
        <dbReference type="SAM" id="MobiDB-lite"/>
    </source>
</evidence>
<dbReference type="OrthoDB" id="9796461at2"/>
<accession>A0A6G2B7U3</accession>
<name>A0A6G2B7U3_9ACTN</name>
<reference evidence="2 3" key="1">
    <citation type="submission" date="2019-11" db="EMBL/GenBank/DDBJ databases">
        <authorList>
            <person name="Yuan L."/>
        </authorList>
    </citation>
    <scope>NUCLEOTIDE SEQUENCE [LARGE SCALE GENOMIC DNA]</scope>
    <source>
        <strain evidence="2 3">TRM43335</strain>
    </source>
</reference>
<protein>
    <submittedName>
        <fullName evidence="2">Uncharacterized protein</fullName>
    </submittedName>
</protein>
<evidence type="ECO:0000313" key="2">
    <source>
        <dbReference type="EMBL" id="MTE18139.1"/>
    </source>
</evidence>
<keyword evidence="3" id="KW-1185">Reference proteome</keyword>
<dbReference type="AlphaFoldDB" id="A0A6G2B7U3"/>
<dbReference type="Proteomes" id="UP000473014">
    <property type="component" value="Unassembled WGS sequence"/>
</dbReference>
<feature type="region of interest" description="Disordered" evidence="1">
    <location>
        <begin position="82"/>
        <end position="109"/>
    </location>
</feature>
<dbReference type="RefSeq" id="WP_155069871.1">
    <property type="nucleotide sequence ID" value="NZ_WIXO01000001.1"/>
</dbReference>
<sequence length="109" mass="12338">MTFVLALVLFAGATVPFTTAVLNPLPVQSWVPDIAVYFSVDEPNWSLACETLFHLLFPLLYRWTARIRPERLWRGRAVSRRSSWRCPPSPAGRSTSCRPPGSWTSCSAW</sequence>
<feature type="compositionally biased region" description="Polar residues" evidence="1">
    <location>
        <begin position="92"/>
        <end position="109"/>
    </location>
</feature>
<evidence type="ECO:0000313" key="3">
    <source>
        <dbReference type="Proteomes" id="UP000473014"/>
    </source>
</evidence>
<gene>
    <name evidence="2" type="ORF">F0L17_03135</name>
</gene>
<proteinExistence type="predicted"/>
<dbReference type="EMBL" id="WIXO01000001">
    <property type="protein sequence ID" value="MTE18139.1"/>
    <property type="molecule type" value="Genomic_DNA"/>
</dbReference>
<comment type="caution">
    <text evidence="2">The sequence shown here is derived from an EMBL/GenBank/DDBJ whole genome shotgun (WGS) entry which is preliminary data.</text>
</comment>